<keyword evidence="1" id="KW-0812">Transmembrane</keyword>
<keyword evidence="1" id="KW-1133">Transmembrane helix</keyword>
<evidence type="ECO:0000313" key="2">
    <source>
        <dbReference type="EMBL" id="CAB4716049.1"/>
    </source>
</evidence>
<dbReference type="InterPro" id="IPR038750">
    <property type="entry name" value="YczE/YyaS-like"/>
</dbReference>
<accession>A0A6J7G6G0</accession>
<proteinExistence type="predicted"/>
<feature type="transmembrane region" description="Helical" evidence="1">
    <location>
        <begin position="182"/>
        <end position="204"/>
    </location>
</feature>
<organism evidence="3">
    <name type="scientific">freshwater metagenome</name>
    <dbReference type="NCBI Taxonomy" id="449393"/>
    <lineage>
        <taxon>unclassified sequences</taxon>
        <taxon>metagenomes</taxon>
        <taxon>ecological metagenomes</taxon>
    </lineage>
</organism>
<evidence type="ECO:0000313" key="4">
    <source>
        <dbReference type="EMBL" id="CAB4971819.1"/>
    </source>
</evidence>
<evidence type="ECO:0000313" key="5">
    <source>
        <dbReference type="EMBL" id="CAB5020943.1"/>
    </source>
</evidence>
<feature type="transmembrane region" description="Helical" evidence="1">
    <location>
        <begin position="114"/>
        <end position="135"/>
    </location>
</feature>
<keyword evidence="1" id="KW-0472">Membrane</keyword>
<gene>
    <name evidence="2" type="ORF">UFOPK2683_00272</name>
    <name evidence="3" type="ORF">UFOPK3605_00644</name>
    <name evidence="4" type="ORF">UFOPK3897_00496</name>
    <name evidence="5" type="ORF">UFOPK4121_00655</name>
</gene>
<feature type="transmembrane region" description="Helical" evidence="1">
    <location>
        <begin position="156"/>
        <end position="176"/>
    </location>
</feature>
<dbReference type="AlphaFoldDB" id="A0A6J7G6G0"/>
<dbReference type="EMBL" id="CAFBPQ010000014">
    <property type="protein sequence ID" value="CAB5020943.1"/>
    <property type="molecule type" value="Genomic_DNA"/>
</dbReference>
<dbReference type="Pfam" id="PF19700">
    <property type="entry name" value="DUF6198"/>
    <property type="match status" value="1"/>
</dbReference>
<dbReference type="EMBL" id="CAFBMM010000023">
    <property type="protein sequence ID" value="CAB4903972.1"/>
    <property type="molecule type" value="Genomic_DNA"/>
</dbReference>
<feature type="transmembrane region" description="Helical" evidence="1">
    <location>
        <begin position="21"/>
        <end position="41"/>
    </location>
</feature>
<feature type="transmembrane region" description="Helical" evidence="1">
    <location>
        <begin position="61"/>
        <end position="79"/>
    </location>
</feature>
<dbReference type="EMBL" id="CAFBOF010000006">
    <property type="protein sequence ID" value="CAB4971819.1"/>
    <property type="molecule type" value="Genomic_DNA"/>
</dbReference>
<dbReference type="EMBL" id="CAEZYK010000009">
    <property type="protein sequence ID" value="CAB4716049.1"/>
    <property type="molecule type" value="Genomic_DNA"/>
</dbReference>
<sequence length="219" mass="23128">MGSLKSRFLIPITAKDFSRRFTRLATGLVLVSVGVGLTVQARLGISPFDVLNQGVSRVTGWSFGLVVIVLGVVFLLMWIPLGQRYGIGTFINTATIGLMINATLSVVATPSDTGARWAMLLVGLLLAAFGMGLYISAGLGPGPRDGLMTGITAKGLPLWLVRTSLEMLALAIGWWLGGDVGIGTIIFAFAIGPLAHIFIVRFNLGVDGFDPNPRATLAE</sequence>
<evidence type="ECO:0000313" key="3">
    <source>
        <dbReference type="EMBL" id="CAB4903972.1"/>
    </source>
</evidence>
<protein>
    <submittedName>
        <fullName evidence="3">Unannotated protein</fullName>
    </submittedName>
</protein>
<reference evidence="3" key="1">
    <citation type="submission" date="2020-05" db="EMBL/GenBank/DDBJ databases">
        <authorList>
            <person name="Chiriac C."/>
            <person name="Salcher M."/>
            <person name="Ghai R."/>
            <person name="Kavagutti S V."/>
        </authorList>
    </citation>
    <scope>NUCLEOTIDE SEQUENCE</scope>
</reference>
<dbReference type="PANTHER" id="PTHR40078:SF1">
    <property type="entry name" value="INTEGRAL MEMBRANE PROTEIN"/>
    <property type="match status" value="1"/>
</dbReference>
<dbReference type="PANTHER" id="PTHR40078">
    <property type="entry name" value="INTEGRAL MEMBRANE PROTEIN-RELATED"/>
    <property type="match status" value="1"/>
</dbReference>
<feature type="transmembrane region" description="Helical" evidence="1">
    <location>
        <begin position="86"/>
        <end position="108"/>
    </location>
</feature>
<evidence type="ECO:0000256" key="1">
    <source>
        <dbReference type="SAM" id="Phobius"/>
    </source>
</evidence>
<name>A0A6J7G6G0_9ZZZZ</name>